<evidence type="ECO:0000313" key="1">
    <source>
        <dbReference type="EMBL" id="MEI5688689.1"/>
    </source>
</evidence>
<name>A0ABU8H6T8_9SPHN</name>
<accession>A0ABU8H6T8</accession>
<keyword evidence="2" id="KW-1185">Reference proteome</keyword>
<reference evidence="1 2" key="1">
    <citation type="journal article" date="2013" name="Int. J. Syst. Evol. Microbiol.">
        <title>Sphingomonas kyungheensis sp. nov., a bacterium with ginsenoside-converting activity isolated from soil of a ginseng field.</title>
        <authorList>
            <person name="Son H.M."/>
            <person name="Yang J.E."/>
            <person name="Park Y."/>
            <person name="Han C.K."/>
            <person name="Kim S.G."/>
            <person name="Kook M."/>
            <person name="Yi T.H."/>
        </authorList>
    </citation>
    <scope>NUCLEOTIDE SEQUENCE [LARGE SCALE GENOMIC DNA]</scope>
    <source>
        <strain evidence="1 2">LMG 26582</strain>
    </source>
</reference>
<dbReference type="Proteomes" id="UP001367771">
    <property type="component" value="Unassembled WGS sequence"/>
</dbReference>
<sequence>MIAQAHVERLRSCYDAPMLKTRSKRLAANSATAVQSLAEIEEAIATLGNEDLLDLADIFREKPTTSLARLAAAEMTRRGISL</sequence>
<gene>
    <name evidence="1" type="ORF">V8201_16465</name>
</gene>
<evidence type="ECO:0000313" key="2">
    <source>
        <dbReference type="Proteomes" id="UP001367771"/>
    </source>
</evidence>
<organism evidence="1 2">
    <name type="scientific">Sphingomonas kyungheensis</name>
    <dbReference type="NCBI Taxonomy" id="1069987"/>
    <lineage>
        <taxon>Bacteria</taxon>
        <taxon>Pseudomonadati</taxon>
        <taxon>Pseudomonadota</taxon>
        <taxon>Alphaproteobacteria</taxon>
        <taxon>Sphingomonadales</taxon>
        <taxon>Sphingomonadaceae</taxon>
        <taxon>Sphingomonas</taxon>
    </lineage>
</organism>
<dbReference type="RefSeq" id="WP_152542187.1">
    <property type="nucleotide sequence ID" value="NZ_JBBBDM010000012.1"/>
</dbReference>
<evidence type="ECO:0008006" key="3">
    <source>
        <dbReference type="Google" id="ProtNLM"/>
    </source>
</evidence>
<protein>
    <recommendedName>
        <fullName evidence="3">Antitoxin</fullName>
    </recommendedName>
</protein>
<dbReference type="EMBL" id="JBBBDM010000012">
    <property type="protein sequence ID" value="MEI5688689.1"/>
    <property type="molecule type" value="Genomic_DNA"/>
</dbReference>
<proteinExistence type="predicted"/>
<comment type="caution">
    <text evidence="1">The sequence shown here is derived from an EMBL/GenBank/DDBJ whole genome shotgun (WGS) entry which is preliminary data.</text>
</comment>